<evidence type="ECO:0000313" key="2">
    <source>
        <dbReference type="EMBL" id="MPN02878.1"/>
    </source>
</evidence>
<accession>A0A645ELI5</accession>
<organism evidence="2">
    <name type="scientific">bioreactor metagenome</name>
    <dbReference type="NCBI Taxonomy" id="1076179"/>
    <lineage>
        <taxon>unclassified sequences</taxon>
        <taxon>metagenomes</taxon>
        <taxon>ecological metagenomes</taxon>
    </lineage>
</organism>
<sequence>MVPDAVFPGQILNVKHQGGHDADKQTDGCGHMQEAQRGNQNNHGCEGEYKVRTGTAVIHSGYICAAQALPAHSLLLGVADKPYAERDFQRDLDDDDDEAGGRRDKGAGSERLHRHQQLHGGRAGRPSGEGAGAGKVQTRSQGAGDICLLKQRKHQRIEGEHAYENRNAAVAHDAAGHDDGGHDELVSKLVHDEVGDGLSGSGDLNNLAEDGAQNKDEEVALNIVGEGGDIGDCHALYRVHAGGKEDKEAGDDSAVKHGYALNGQYRKKSQRDQKEQDIHNQTPAFLHVAQNWDPLILQR</sequence>
<feature type="compositionally biased region" description="Basic and acidic residues" evidence="1">
    <location>
        <begin position="99"/>
        <end position="111"/>
    </location>
</feature>
<evidence type="ECO:0000256" key="1">
    <source>
        <dbReference type="SAM" id="MobiDB-lite"/>
    </source>
</evidence>
<dbReference type="EMBL" id="VSSQ01048835">
    <property type="protein sequence ID" value="MPN02878.1"/>
    <property type="molecule type" value="Genomic_DNA"/>
</dbReference>
<feature type="region of interest" description="Disordered" evidence="1">
    <location>
        <begin position="89"/>
        <end position="139"/>
    </location>
</feature>
<proteinExistence type="predicted"/>
<name>A0A645ELI5_9ZZZZ</name>
<comment type="caution">
    <text evidence="2">The sequence shown here is derived from an EMBL/GenBank/DDBJ whole genome shotgun (WGS) entry which is preliminary data.</text>
</comment>
<reference evidence="2" key="1">
    <citation type="submission" date="2019-08" db="EMBL/GenBank/DDBJ databases">
        <authorList>
            <person name="Kucharzyk K."/>
            <person name="Murdoch R.W."/>
            <person name="Higgins S."/>
            <person name="Loffler F."/>
        </authorList>
    </citation>
    <scope>NUCLEOTIDE SEQUENCE</scope>
</reference>
<feature type="region of interest" description="Disordered" evidence="1">
    <location>
        <begin position="15"/>
        <end position="45"/>
    </location>
</feature>
<dbReference type="AlphaFoldDB" id="A0A645ELI5"/>
<gene>
    <name evidence="2" type="ORF">SDC9_150099</name>
</gene>
<feature type="compositionally biased region" description="Gly residues" evidence="1">
    <location>
        <begin position="121"/>
        <end position="133"/>
    </location>
</feature>
<protein>
    <submittedName>
        <fullName evidence="2">Uncharacterized protein</fullName>
    </submittedName>
</protein>